<evidence type="ECO:0000259" key="7">
    <source>
        <dbReference type="Pfam" id="PF13802"/>
    </source>
</evidence>
<dbReference type="InterPro" id="IPR000322">
    <property type="entry name" value="Glyco_hydro_31_TIM"/>
</dbReference>
<feature type="domain" description="Glycoside hydrolase family 31 TIM barrel" evidence="6">
    <location>
        <begin position="255"/>
        <end position="580"/>
    </location>
</feature>
<dbReference type="Gene3D" id="2.60.40.1180">
    <property type="entry name" value="Golgi alpha-mannosidase II"/>
    <property type="match status" value="2"/>
</dbReference>
<dbReference type="InterPro" id="IPR025887">
    <property type="entry name" value="Glyco_hydro_31_N_dom"/>
</dbReference>
<dbReference type="OrthoDB" id="176168at2"/>
<evidence type="ECO:0000256" key="2">
    <source>
        <dbReference type="ARBA" id="ARBA00022801"/>
    </source>
</evidence>
<dbReference type="InterPro" id="IPR011013">
    <property type="entry name" value="Gal_mutarotase_sf_dom"/>
</dbReference>
<dbReference type="CDD" id="cd06604">
    <property type="entry name" value="GH31_glucosidase_II_MalA"/>
    <property type="match status" value="1"/>
</dbReference>
<dbReference type="CDD" id="cd14752">
    <property type="entry name" value="GH31_N"/>
    <property type="match status" value="1"/>
</dbReference>
<dbReference type="InterPro" id="IPR013780">
    <property type="entry name" value="Glyco_hydro_b"/>
</dbReference>
<feature type="domain" description="Glycosyl hydrolase family 31 C-terminal" evidence="8">
    <location>
        <begin position="588"/>
        <end position="674"/>
    </location>
</feature>
<dbReference type="Gene3D" id="2.60.40.1760">
    <property type="entry name" value="glycosyl hydrolase (family 31)"/>
    <property type="match status" value="1"/>
</dbReference>
<organism evidence="9 10">
    <name type="scientific">Sulfoacidibacillus thermotolerans</name>
    <name type="common">Acidibacillus sulfuroxidans</name>
    <dbReference type="NCBI Taxonomy" id="1765684"/>
    <lineage>
        <taxon>Bacteria</taxon>
        <taxon>Bacillati</taxon>
        <taxon>Bacillota</taxon>
        <taxon>Bacilli</taxon>
        <taxon>Bacillales</taxon>
        <taxon>Alicyclobacillaceae</taxon>
        <taxon>Sulfoacidibacillus</taxon>
    </lineage>
</organism>
<dbReference type="InterPro" id="IPR017853">
    <property type="entry name" value="GH"/>
</dbReference>
<dbReference type="EMBL" id="MPDK01000018">
    <property type="protein sequence ID" value="PWI57143.1"/>
    <property type="molecule type" value="Genomic_DNA"/>
</dbReference>
<dbReference type="AlphaFoldDB" id="A0A2U3D7B9"/>
<name>A0A2U3D7B9_SULT2</name>
<protein>
    <recommendedName>
        <fullName evidence="11">Alpha-glucosidase</fullName>
    </recommendedName>
</protein>
<evidence type="ECO:0000313" key="10">
    <source>
        <dbReference type="Proteomes" id="UP000245380"/>
    </source>
</evidence>
<feature type="domain" description="Glycoside hydrolase family 31 N-terminal" evidence="7">
    <location>
        <begin position="47"/>
        <end position="213"/>
    </location>
</feature>
<dbReference type="PANTHER" id="PTHR22762:SF166">
    <property type="entry name" value="ALPHA-GLUCOSIDASE"/>
    <property type="match status" value="1"/>
</dbReference>
<evidence type="ECO:0000256" key="3">
    <source>
        <dbReference type="ARBA" id="ARBA00023295"/>
    </source>
</evidence>
<dbReference type="Pfam" id="PF13802">
    <property type="entry name" value="Gal_mutarotas_2"/>
    <property type="match status" value="1"/>
</dbReference>
<comment type="caution">
    <text evidence="9">The sequence shown here is derived from an EMBL/GenBank/DDBJ whole genome shotgun (WGS) entry which is preliminary data.</text>
</comment>
<accession>A0A2U3D7B9</accession>
<evidence type="ECO:0000256" key="1">
    <source>
        <dbReference type="ARBA" id="ARBA00007806"/>
    </source>
</evidence>
<dbReference type="GO" id="GO:0030246">
    <property type="term" value="F:carbohydrate binding"/>
    <property type="evidence" value="ECO:0007669"/>
    <property type="project" value="InterPro"/>
</dbReference>
<gene>
    <name evidence="9" type="ORF">BM613_10075</name>
</gene>
<dbReference type="InterPro" id="IPR048395">
    <property type="entry name" value="Glyco_hydro_31_C"/>
</dbReference>
<dbReference type="PROSITE" id="PS00129">
    <property type="entry name" value="GLYCOSYL_HYDROL_F31_1"/>
    <property type="match status" value="1"/>
</dbReference>
<evidence type="ECO:0000256" key="5">
    <source>
        <dbReference type="SAM" id="MobiDB-lite"/>
    </source>
</evidence>
<evidence type="ECO:0000256" key="4">
    <source>
        <dbReference type="RuleBase" id="RU361185"/>
    </source>
</evidence>
<dbReference type="RefSeq" id="WP_109431113.1">
    <property type="nucleotide sequence ID" value="NZ_MPDK01000018.1"/>
</dbReference>
<dbReference type="SUPFAM" id="SSF51011">
    <property type="entry name" value="Glycosyl hydrolase domain"/>
    <property type="match status" value="1"/>
</dbReference>
<comment type="similarity">
    <text evidence="1 4">Belongs to the glycosyl hydrolase 31 family.</text>
</comment>
<dbReference type="Proteomes" id="UP000245380">
    <property type="component" value="Unassembled WGS sequence"/>
</dbReference>
<dbReference type="Pfam" id="PF21365">
    <property type="entry name" value="Glyco_hydro_31_3rd"/>
    <property type="match status" value="1"/>
</dbReference>
<feature type="compositionally biased region" description="Basic and acidic residues" evidence="5">
    <location>
        <begin position="7"/>
        <end position="17"/>
    </location>
</feature>
<feature type="region of interest" description="Disordered" evidence="5">
    <location>
        <begin position="1"/>
        <end position="24"/>
    </location>
</feature>
<keyword evidence="10" id="KW-1185">Reference proteome</keyword>
<dbReference type="PANTHER" id="PTHR22762">
    <property type="entry name" value="ALPHA-GLUCOSIDASE"/>
    <property type="match status" value="1"/>
</dbReference>
<dbReference type="InterPro" id="IPR030458">
    <property type="entry name" value="Glyco_hydro_31_AS"/>
</dbReference>
<evidence type="ECO:0008006" key="11">
    <source>
        <dbReference type="Google" id="ProtNLM"/>
    </source>
</evidence>
<sequence length="818" mass="93337">MQTSESIHPDKNTEKGSKTQHGRQVGTVRQVLQRSGYLELLCDGVAIVLQFVHPQILRMRVTGSLVVANTSSTAAVALTSVVPVEATLFEDEGYLQWATDFLLVKIYKERFKLEVYDVEGKLIYSLESIVSFANGQTIAQVSKFSLEHFYGLGEKTGFLDKNGEKYNMWNSDVYAPHVPEIKALYVSIPYVLHTHQNGVYALFIDNPSESVFDLQSSSDTYQIQTAVGDFDAYCITGKTMKDVISNYTVLTGKIPLPPAWSLGYHQSRYSYMNQEEVVDLAKTFREKGIPCDAIHLDIHYMNEYRVFTFDNGRFPNPQGMVRTLGEQGFHIVPIVDPGVKRDPRYEIYREGIAEDHFCKYIEGNIFYGHVWPGESAFPDFSDDLTSAWWGEKHKFYTDIGIQGIWNDMNEPAVFNTTKTMDLEVIHRNQGQPKTHFEMHNLYGMLMTRATYEGMKTLLKDQRPFILTRAGYAGVQRYAAVWTGDNRSFWEHMEMSVPMLLNMGMSGLAFAGADVGGFAHDVTAELLVRWTQLGALLPFFRNHSALDTARQEPWQFGDKVESLCKSAIQLRYQWLPYLYTLFFEASQTGIPIIRPLVLEYPEDPNVTNLSDQFLLGKDILVAPIFRPSMYKRLVYLPKGRWVNYWSMEECEGEAYRVVDAPLEIMPIFIRKGAILPEHPVAQSVSFQNVETLSFAIYGVPLDQPYRYTLYEDDGVSYNHLQGGSNLFEVSLEPVSVNQARLSYRYLQYGYQVSYSSRVFKFKTLKTPERFVVRGMKRVEFAELAHSEQGYALNSSKNEVWVKLSADLSAAVLELEWGEG</sequence>
<dbReference type="GO" id="GO:0005975">
    <property type="term" value="P:carbohydrate metabolic process"/>
    <property type="evidence" value="ECO:0007669"/>
    <property type="project" value="InterPro"/>
</dbReference>
<evidence type="ECO:0000259" key="8">
    <source>
        <dbReference type="Pfam" id="PF21365"/>
    </source>
</evidence>
<reference evidence="9 10" key="1">
    <citation type="submission" date="2016-11" db="EMBL/GenBank/DDBJ databases">
        <title>Comparative genomics of Acidibacillus ferroxidans species.</title>
        <authorList>
            <person name="Oliveira G."/>
            <person name="Nunes G."/>
            <person name="Oliveira R."/>
            <person name="Araujo F."/>
            <person name="Salim A."/>
            <person name="Scholte L."/>
            <person name="Morais D."/>
            <person name="Nancucheo I."/>
            <person name="Johnson D.B."/>
            <person name="Grail B."/>
            <person name="Bittencourt J."/>
            <person name="Valadares R."/>
        </authorList>
    </citation>
    <scope>NUCLEOTIDE SEQUENCE [LARGE SCALE GENOMIC DNA]</scope>
    <source>
        <strain evidence="9 10">Y002</strain>
    </source>
</reference>
<dbReference type="SUPFAM" id="SSF74650">
    <property type="entry name" value="Galactose mutarotase-like"/>
    <property type="match status" value="1"/>
</dbReference>
<keyword evidence="2 4" id="KW-0378">Hydrolase</keyword>
<dbReference type="Gene3D" id="3.20.20.80">
    <property type="entry name" value="Glycosidases"/>
    <property type="match status" value="2"/>
</dbReference>
<evidence type="ECO:0000313" key="9">
    <source>
        <dbReference type="EMBL" id="PWI57143.1"/>
    </source>
</evidence>
<proteinExistence type="inferred from homology"/>
<evidence type="ECO:0000259" key="6">
    <source>
        <dbReference type="Pfam" id="PF01055"/>
    </source>
</evidence>
<keyword evidence="3 4" id="KW-0326">Glycosidase</keyword>
<dbReference type="GO" id="GO:0004553">
    <property type="term" value="F:hydrolase activity, hydrolyzing O-glycosyl compounds"/>
    <property type="evidence" value="ECO:0007669"/>
    <property type="project" value="InterPro"/>
</dbReference>
<dbReference type="Pfam" id="PF01055">
    <property type="entry name" value="Glyco_hydro_31_2nd"/>
    <property type="match status" value="1"/>
</dbReference>
<dbReference type="SUPFAM" id="SSF51445">
    <property type="entry name" value="(Trans)glycosidases"/>
    <property type="match status" value="1"/>
</dbReference>